<protein>
    <submittedName>
        <fullName evidence="2">Uncharacterized protein</fullName>
    </submittedName>
</protein>
<keyword evidence="1" id="KW-1133">Transmembrane helix</keyword>
<evidence type="ECO:0000256" key="1">
    <source>
        <dbReference type="SAM" id="Phobius"/>
    </source>
</evidence>
<sequence>MRRHYVAQTQTNTSEPSQNGAGIEIVYHRRLSFQRRLKYSNLAMDITAWTVDGEDLLRFALSVYRRSRLSVLSHLHERLLPLVVLLFSVYSIALLSAPLRKRRSEINSKEAIHNALLALLRFICPSGRSVWPASYVALARQASRTEKRSFALSIESLLRDVVSGKIELRNAFDDLPALFRGSLSLGLYELTLEVDKGLWSAALCWFSFSQLPHIFYRPAPLSARISEEDRNFHPLAGSSLPHLELTLDGVPCAHVESFVRALQSVCERNQTVIINFTTLDPSVRLWSKELTLCVLPFLSRHHQGTDSDLKYRLDDSKRTAIPLTTSMHKILELLTSENNAFRVVSLFDISADYSARLDRHVQDLEADASLRTTAIDKLGLEGWRQERFMISWEAGLYTAHLLTRWMVVLRK</sequence>
<dbReference type="Proteomes" id="UP000076761">
    <property type="component" value="Unassembled WGS sequence"/>
</dbReference>
<keyword evidence="1" id="KW-0812">Transmembrane</keyword>
<dbReference type="InParanoid" id="A0A165VIQ4"/>
<feature type="transmembrane region" description="Helical" evidence="1">
    <location>
        <begin position="79"/>
        <end position="99"/>
    </location>
</feature>
<dbReference type="OrthoDB" id="3059868at2759"/>
<evidence type="ECO:0000313" key="3">
    <source>
        <dbReference type="Proteomes" id="UP000076761"/>
    </source>
</evidence>
<evidence type="ECO:0000313" key="2">
    <source>
        <dbReference type="EMBL" id="KZT29724.1"/>
    </source>
</evidence>
<name>A0A165VIQ4_9AGAM</name>
<dbReference type="EMBL" id="KV425553">
    <property type="protein sequence ID" value="KZT29724.1"/>
    <property type="molecule type" value="Genomic_DNA"/>
</dbReference>
<proteinExistence type="predicted"/>
<dbReference type="AlphaFoldDB" id="A0A165VIQ4"/>
<keyword evidence="3" id="KW-1185">Reference proteome</keyword>
<keyword evidence="1" id="KW-0472">Membrane</keyword>
<accession>A0A165VIQ4</accession>
<reference evidence="2 3" key="1">
    <citation type="journal article" date="2016" name="Mol. Biol. Evol.">
        <title>Comparative Genomics of Early-Diverging Mushroom-Forming Fungi Provides Insights into the Origins of Lignocellulose Decay Capabilities.</title>
        <authorList>
            <person name="Nagy L.G."/>
            <person name="Riley R."/>
            <person name="Tritt A."/>
            <person name="Adam C."/>
            <person name="Daum C."/>
            <person name="Floudas D."/>
            <person name="Sun H."/>
            <person name="Yadav J.S."/>
            <person name="Pangilinan J."/>
            <person name="Larsson K.H."/>
            <person name="Matsuura K."/>
            <person name="Barry K."/>
            <person name="Labutti K."/>
            <person name="Kuo R."/>
            <person name="Ohm R.A."/>
            <person name="Bhattacharya S.S."/>
            <person name="Shirouzu T."/>
            <person name="Yoshinaga Y."/>
            <person name="Martin F.M."/>
            <person name="Grigoriev I.V."/>
            <person name="Hibbett D.S."/>
        </authorList>
    </citation>
    <scope>NUCLEOTIDE SEQUENCE [LARGE SCALE GENOMIC DNA]</scope>
    <source>
        <strain evidence="2 3">HHB14362 ss-1</strain>
    </source>
</reference>
<gene>
    <name evidence="2" type="ORF">NEOLEDRAFT_469830</name>
</gene>
<organism evidence="2 3">
    <name type="scientific">Neolentinus lepideus HHB14362 ss-1</name>
    <dbReference type="NCBI Taxonomy" id="1314782"/>
    <lineage>
        <taxon>Eukaryota</taxon>
        <taxon>Fungi</taxon>
        <taxon>Dikarya</taxon>
        <taxon>Basidiomycota</taxon>
        <taxon>Agaricomycotina</taxon>
        <taxon>Agaricomycetes</taxon>
        <taxon>Gloeophyllales</taxon>
        <taxon>Gloeophyllaceae</taxon>
        <taxon>Neolentinus</taxon>
    </lineage>
</organism>